<dbReference type="HOGENOM" id="CLU_1578157_0_0_1"/>
<reference evidence="1 2" key="1">
    <citation type="journal article" date="2011" name="Genome Res.">
        <title>Comparative genomics of citric-acid-producing Aspergillus niger ATCC 1015 versus enzyme-producing CBS 513.88.</title>
        <authorList>
            <person name="Andersen M.R."/>
            <person name="Salazar M.P."/>
            <person name="Schaap P.J."/>
            <person name="van de Vondervoort P.J."/>
            <person name="Culley D."/>
            <person name="Thykaer J."/>
            <person name="Frisvad J.C."/>
            <person name="Nielsen K.F."/>
            <person name="Albang R."/>
            <person name="Albermann K."/>
            <person name="Berka R.M."/>
            <person name="Braus G.H."/>
            <person name="Braus-Stromeyer S.A."/>
            <person name="Corrochano L.M."/>
            <person name="Dai Z."/>
            <person name="van Dijck P.W."/>
            <person name="Hofmann G."/>
            <person name="Lasure L.L."/>
            <person name="Magnuson J.K."/>
            <person name="Menke H."/>
            <person name="Meijer M."/>
            <person name="Meijer S.L."/>
            <person name="Nielsen J.B."/>
            <person name="Nielsen M.L."/>
            <person name="van Ooyen A.J."/>
            <person name="Pel H.J."/>
            <person name="Poulsen L."/>
            <person name="Samson R.A."/>
            <person name="Stam H."/>
            <person name="Tsang A."/>
            <person name="van den Brink J.M."/>
            <person name="Atkins A."/>
            <person name="Aerts A."/>
            <person name="Shapiro H."/>
            <person name="Pangilinan J."/>
            <person name="Salamov A."/>
            <person name="Lou Y."/>
            <person name="Lindquist E."/>
            <person name="Lucas S."/>
            <person name="Grimwood J."/>
            <person name="Grigoriev I.V."/>
            <person name="Kubicek C.P."/>
            <person name="Martinez D."/>
            <person name="van Peij N.N."/>
            <person name="Roubos J.A."/>
            <person name="Nielsen J."/>
            <person name="Baker S.E."/>
        </authorList>
    </citation>
    <scope>NUCLEOTIDE SEQUENCE [LARGE SCALE GENOMIC DNA]</scope>
    <source>
        <strain evidence="2">ATCC 1015 / CBS 113.46 / FGSC A1144 / LSHB Ac4 / NCTC 3858a / NRRL 328 / USDA 3528.7</strain>
    </source>
</reference>
<evidence type="ECO:0000313" key="1">
    <source>
        <dbReference type="EMBL" id="EHA27854.1"/>
    </source>
</evidence>
<evidence type="ECO:0000313" key="2">
    <source>
        <dbReference type="Proteomes" id="UP000009038"/>
    </source>
</evidence>
<comment type="caution">
    <text evidence="1">The sequence shown here is derived from an EMBL/GenBank/DDBJ whole genome shotgun (WGS) entry which is preliminary data.</text>
</comment>
<name>G3XN28_ASPNA</name>
<protein>
    <submittedName>
        <fullName evidence="1">Uncharacterized protein</fullName>
    </submittedName>
</protein>
<accession>G3XN28</accession>
<dbReference type="Proteomes" id="UP000009038">
    <property type="component" value="Unassembled WGS sequence"/>
</dbReference>
<dbReference type="VEuPathDB" id="FungiDB:ASPNIDRAFT2_41798"/>
<proteinExistence type="predicted"/>
<dbReference type="AlphaFoldDB" id="G3XN28"/>
<dbReference type="EMBL" id="ACJE01000002">
    <property type="protein sequence ID" value="EHA27854.1"/>
    <property type="molecule type" value="Genomic_DNA"/>
</dbReference>
<organism evidence="1 2">
    <name type="scientific">Aspergillus niger (strain ATCC 1015 / CBS 113.46 / FGSC A1144 / LSHB Ac4 / NCTC 3858a / NRRL 328 / USDA 3528.7)</name>
    <dbReference type="NCBI Taxonomy" id="380704"/>
    <lineage>
        <taxon>Eukaryota</taxon>
        <taxon>Fungi</taxon>
        <taxon>Dikarya</taxon>
        <taxon>Ascomycota</taxon>
        <taxon>Pezizomycotina</taxon>
        <taxon>Eurotiomycetes</taxon>
        <taxon>Eurotiomycetidae</taxon>
        <taxon>Eurotiales</taxon>
        <taxon>Aspergillaceae</taxon>
        <taxon>Aspergillus</taxon>
        <taxon>Aspergillus subgen. Circumdati</taxon>
    </lineage>
</organism>
<gene>
    <name evidence="1" type="ORF">ASPNIDRAFT_41798</name>
</gene>
<sequence length="169" mass="18173">MDTLHPNSGGWAIRCVQHSPCLWHQQPQTGRVPRATESSCGGTQSQRIAVEQFNWKDAGYSCEPPARPPFESVFSSRGPSGASASLPFFVSCASSVIQDCSVKEPTSIESNRAVLPVLCFPGSLPFGGPRTQAAITSSPDWESTAFLQVPCLAPAFSAVDRRLFSFLLP</sequence>